<proteinExistence type="predicted"/>
<feature type="compositionally biased region" description="Polar residues" evidence="1">
    <location>
        <begin position="89"/>
        <end position="100"/>
    </location>
</feature>
<dbReference type="Proteomes" id="UP000694565">
    <property type="component" value="Unplaced"/>
</dbReference>
<sequence>SRCLVLISCFVHVVFFFSECLYSPEGSVSSYGSNPNAKGVIQTKAGMWDYVSPENGKRVVSGIASSRGIVMKPGPRPPSEPKPSVYLSKPQQSRYPSKPQQPVYPSKPLQPVYPSKPLQPRYPSKPQQPRYPSSSVYPSKPLQPRYPSKPQQPVYPSKPLQPRYPSKPLQPQKSNPNCLKVEMTVANCLNYSVLRFLTTF</sequence>
<reference evidence="3" key="2">
    <citation type="submission" date="2025-09" db="UniProtKB">
        <authorList>
            <consortium name="Ensembl"/>
        </authorList>
    </citation>
    <scope>IDENTIFICATION</scope>
</reference>
<evidence type="ECO:0000256" key="1">
    <source>
        <dbReference type="SAM" id="MobiDB-lite"/>
    </source>
</evidence>
<protein>
    <submittedName>
        <fullName evidence="3">Uncharacterized protein</fullName>
    </submittedName>
</protein>
<feature type="chain" id="PRO_5034340967" evidence="2">
    <location>
        <begin position="17"/>
        <end position="200"/>
    </location>
</feature>
<evidence type="ECO:0000256" key="2">
    <source>
        <dbReference type="SAM" id="SignalP"/>
    </source>
</evidence>
<keyword evidence="2" id="KW-0732">Signal</keyword>
<evidence type="ECO:0000313" key="4">
    <source>
        <dbReference type="Proteomes" id="UP000694565"/>
    </source>
</evidence>
<dbReference type="Ensembl" id="ENSCLMT00005028924.1">
    <property type="protein sequence ID" value="ENSCLMP00005027742.1"/>
    <property type="gene ID" value="ENSCLMG00005013527.1"/>
</dbReference>
<dbReference type="AlphaFoldDB" id="A0A8C3G1N3"/>
<dbReference type="GeneTree" id="ENSGT01040000240796"/>
<organism evidence="3 4">
    <name type="scientific">Cyclopterus lumpus</name>
    <name type="common">Lumpsucker</name>
    <dbReference type="NCBI Taxonomy" id="8103"/>
    <lineage>
        <taxon>Eukaryota</taxon>
        <taxon>Metazoa</taxon>
        <taxon>Chordata</taxon>
        <taxon>Craniata</taxon>
        <taxon>Vertebrata</taxon>
        <taxon>Euteleostomi</taxon>
        <taxon>Actinopterygii</taxon>
        <taxon>Neopterygii</taxon>
        <taxon>Teleostei</taxon>
        <taxon>Neoteleostei</taxon>
        <taxon>Acanthomorphata</taxon>
        <taxon>Eupercaria</taxon>
        <taxon>Perciformes</taxon>
        <taxon>Cottioidei</taxon>
        <taxon>Cottales</taxon>
        <taxon>Cyclopteridae</taxon>
        <taxon>Cyclopterus</taxon>
    </lineage>
</organism>
<feature type="compositionally biased region" description="Polar residues" evidence="1">
    <location>
        <begin position="125"/>
        <end position="137"/>
    </location>
</feature>
<accession>A0A8C3G1N3</accession>
<feature type="region of interest" description="Disordered" evidence="1">
    <location>
        <begin position="66"/>
        <end position="175"/>
    </location>
</feature>
<name>A0A8C3G1N3_CYCLU</name>
<keyword evidence="4" id="KW-1185">Reference proteome</keyword>
<dbReference type="PANTHER" id="PTHR10068">
    <property type="entry name" value="BONE MARROW PROTEOGLYCAN"/>
    <property type="match status" value="1"/>
</dbReference>
<evidence type="ECO:0000313" key="3">
    <source>
        <dbReference type="Ensembl" id="ENSCLMP00005027742.1"/>
    </source>
</evidence>
<reference evidence="3" key="1">
    <citation type="submission" date="2025-08" db="UniProtKB">
        <authorList>
            <consortium name="Ensembl"/>
        </authorList>
    </citation>
    <scope>IDENTIFICATION</scope>
</reference>
<feature type="signal peptide" evidence="2">
    <location>
        <begin position="1"/>
        <end position="16"/>
    </location>
</feature>
<dbReference type="PANTHER" id="PTHR10068:SF14">
    <property type="entry name" value="CELL WALL ADHESIN EAP1"/>
    <property type="match status" value="1"/>
</dbReference>